<gene>
    <name evidence="3" type="ORF">D9613_006323</name>
</gene>
<dbReference type="SUPFAM" id="SSF53474">
    <property type="entry name" value="alpha/beta-Hydrolases"/>
    <property type="match status" value="1"/>
</dbReference>
<dbReference type="EMBL" id="JAACJL010000030">
    <property type="protein sequence ID" value="KAF4617330.1"/>
    <property type="molecule type" value="Genomic_DNA"/>
</dbReference>
<proteinExistence type="predicted"/>
<feature type="domain" description="T6SS Phospholipase effector Tle1-like catalytic" evidence="2">
    <location>
        <begin position="96"/>
        <end position="452"/>
    </location>
</feature>
<evidence type="ECO:0000313" key="4">
    <source>
        <dbReference type="Proteomes" id="UP000521872"/>
    </source>
</evidence>
<feature type="region of interest" description="Disordered" evidence="1">
    <location>
        <begin position="300"/>
        <end position="347"/>
    </location>
</feature>
<organism evidence="3 4">
    <name type="scientific">Agrocybe pediades</name>
    <dbReference type="NCBI Taxonomy" id="84607"/>
    <lineage>
        <taxon>Eukaryota</taxon>
        <taxon>Fungi</taxon>
        <taxon>Dikarya</taxon>
        <taxon>Basidiomycota</taxon>
        <taxon>Agaricomycotina</taxon>
        <taxon>Agaricomycetes</taxon>
        <taxon>Agaricomycetidae</taxon>
        <taxon>Agaricales</taxon>
        <taxon>Agaricineae</taxon>
        <taxon>Strophariaceae</taxon>
        <taxon>Agrocybe</taxon>
    </lineage>
</organism>
<evidence type="ECO:0000256" key="1">
    <source>
        <dbReference type="SAM" id="MobiDB-lite"/>
    </source>
</evidence>
<sequence length="641" mass="72984">MPLRSHQFLNLHRQETTDETLISVSTPDGGTITAPLVASPAPADNEADFKSFPGFENHRAATEPMNDEEKPRAVRREATIDYRDMPEVIPPEHSHRTLIVCFDGTGDQFDADNSNIVQLVSLLKKDDKNKQLVYYQTGIGTYTSPKVASPLMSKVMKTLDLMFALNLNAHVMSGYEFLMNNYVSGDKICIFGFSRGAYTARSLAGMLHKVGLLPAGNYQQVPFAYKMYTRTDSVGWEESTEFKKAFSVDVSIEFIGVWDTVDSVGIIPKRLPFTTSNTIVKTFRHAVSLDERRAKFKANLWNRPTEEEQKLGKTSPAPPPPSKPSHGKEQANGNATHVKTKPVQGYDSYEDALNRLRHGSDEKDGEKDEKNLAAGIDLINNNLKKMIHNDKENEDDKLMNKFERIYSEQGEKQTDVEEVWFAGCHCDVGGGSVSNKTRHSLARIALRWMVRECFKANTGIMFNSSALYDIGLDPTTLYPFVAPRPPPLPLNPSTKIQIPPAVEIPIRRPRRLLSKKKSLDLEAKIRLELERREPFLGSEEEEELKDSMAPKYDQLKISKWWWFLEILPLHLRYQRSDSKWVTYYGPNMGRPRFIPNQKAGLKVHRSVKVRMDAEFEDEERRKKGKKYKPKPVFLVDPIYVD</sequence>
<evidence type="ECO:0000259" key="2">
    <source>
        <dbReference type="Pfam" id="PF09994"/>
    </source>
</evidence>
<dbReference type="InterPro" id="IPR018712">
    <property type="entry name" value="Tle1-like_cat"/>
</dbReference>
<dbReference type="PANTHER" id="PTHR33840:SF2">
    <property type="entry name" value="TLE1 PHOSPHOLIPASE DOMAIN-CONTAINING PROTEIN"/>
    <property type="match status" value="1"/>
</dbReference>
<accession>A0A8H4QTU8</accession>
<dbReference type="AlphaFoldDB" id="A0A8H4QTU8"/>
<dbReference type="Pfam" id="PF09994">
    <property type="entry name" value="T6SS_Tle1-like_cat"/>
    <property type="match status" value="1"/>
</dbReference>
<protein>
    <recommendedName>
        <fullName evidence="2">T6SS Phospholipase effector Tle1-like catalytic domain-containing protein</fullName>
    </recommendedName>
</protein>
<comment type="caution">
    <text evidence="3">The sequence shown here is derived from an EMBL/GenBank/DDBJ whole genome shotgun (WGS) entry which is preliminary data.</text>
</comment>
<dbReference type="PANTHER" id="PTHR33840">
    <property type="match status" value="1"/>
</dbReference>
<dbReference type="Proteomes" id="UP000521872">
    <property type="component" value="Unassembled WGS sequence"/>
</dbReference>
<dbReference type="InterPro" id="IPR029058">
    <property type="entry name" value="AB_hydrolase_fold"/>
</dbReference>
<name>A0A8H4QTU8_9AGAR</name>
<reference evidence="3 4" key="1">
    <citation type="submission" date="2019-12" db="EMBL/GenBank/DDBJ databases">
        <authorList>
            <person name="Floudas D."/>
            <person name="Bentzer J."/>
            <person name="Ahren D."/>
            <person name="Johansson T."/>
            <person name="Persson P."/>
            <person name="Tunlid A."/>
        </authorList>
    </citation>
    <scope>NUCLEOTIDE SEQUENCE [LARGE SCALE GENOMIC DNA]</scope>
    <source>
        <strain evidence="3 4">CBS 102.39</strain>
    </source>
</reference>
<evidence type="ECO:0000313" key="3">
    <source>
        <dbReference type="EMBL" id="KAF4617330.1"/>
    </source>
</evidence>
<keyword evidence="4" id="KW-1185">Reference proteome</keyword>